<evidence type="ECO:0000313" key="10">
    <source>
        <dbReference type="EMBL" id="CEJ94287.1"/>
    </source>
</evidence>
<feature type="compositionally biased region" description="Basic and acidic residues" evidence="7">
    <location>
        <begin position="441"/>
        <end position="470"/>
    </location>
</feature>
<dbReference type="CDD" id="cd02981">
    <property type="entry name" value="PDI_b_family"/>
    <property type="match status" value="1"/>
</dbReference>
<feature type="region of interest" description="Disordered" evidence="7">
    <location>
        <begin position="432"/>
        <end position="470"/>
    </location>
</feature>
<dbReference type="InterPro" id="IPR057305">
    <property type="entry name" value="Thioredox_PDIA6_C"/>
</dbReference>
<proteinExistence type="predicted"/>
<dbReference type="InterPro" id="IPR013766">
    <property type="entry name" value="Thioredoxin_domain"/>
</dbReference>
<dbReference type="GO" id="GO:0015035">
    <property type="term" value="F:protein-disulfide reductase activity"/>
    <property type="evidence" value="ECO:0007669"/>
    <property type="project" value="TreeGrafter"/>
</dbReference>
<evidence type="ECO:0000256" key="8">
    <source>
        <dbReference type="SAM" id="SignalP"/>
    </source>
</evidence>
<keyword evidence="11" id="KW-1185">Reference proteome</keyword>
<dbReference type="GO" id="GO:0005788">
    <property type="term" value="C:endoplasmic reticulum lumen"/>
    <property type="evidence" value="ECO:0007669"/>
    <property type="project" value="UniProtKB-SubCell"/>
</dbReference>
<dbReference type="EC" id="5.3.4.1" evidence="3"/>
<keyword evidence="8" id="KW-0732">Signal</keyword>
<feature type="signal peptide" evidence="8">
    <location>
        <begin position="1"/>
        <end position="22"/>
    </location>
</feature>
<dbReference type="PANTHER" id="PTHR45815:SF3">
    <property type="entry name" value="PROTEIN DISULFIDE-ISOMERASE A6"/>
    <property type="match status" value="1"/>
</dbReference>
<dbReference type="AlphaFoldDB" id="A0A0A1TS85"/>
<evidence type="ECO:0000256" key="1">
    <source>
        <dbReference type="ARBA" id="ARBA00001182"/>
    </source>
</evidence>
<accession>A0A0A1TS85</accession>
<evidence type="ECO:0000256" key="7">
    <source>
        <dbReference type="SAM" id="MobiDB-lite"/>
    </source>
</evidence>
<evidence type="ECO:0000313" key="11">
    <source>
        <dbReference type="Proteomes" id="UP000039046"/>
    </source>
</evidence>
<feature type="compositionally biased region" description="Basic and acidic residues" evidence="7">
    <location>
        <begin position="261"/>
        <end position="283"/>
    </location>
</feature>
<reference evidence="10 11" key="1">
    <citation type="journal article" date="2015" name="Genome Announc.">
        <title>Draft Genome Sequence and Gene Annotation of the Entomopathogenic Fungus Verticillium hemipterigenum.</title>
        <authorList>
            <person name="Horn F."/>
            <person name="Habel A."/>
            <person name="Scharf D.H."/>
            <person name="Dworschak J."/>
            <person name="Brakhage A.A."/>
            <person name="Guthke R."/>
            <person name="Hertweck C."/>
            <person name="Linde J."/>
        </authorList>
    </citation>
    <scope>NUCLEOTIDE SEQUENCE [LARGE SCALE GENOMIC DNA]</scope>
</reference>
<dbReference type="PANTHER" id="PTHR45815">
    <property type="entry name" value="PROTEIN DISULFIDE-ISOMERASE A6"/>
    <property type="match status" value="1"/>
</dbReference>
<keyword evidence="4" id="KW-1015">Disulfide bond</keyword>
<dbReference type="PRINTS" id="PR00421">
    <property type="entry name" value="THIOREDOXIN"/>
</dbReference>
<name>A0A0A1TS85_9HYPO</name>
<dbReference type="EMBL" id="CDHN01000006">
    <property type="protein sequence ID" value="CEJ94287.1"/>
    <property type="molecule type" value="Genomic_DNA"/>
</dbReference>
<evidence type="ECO:0000256" key="6">
    <source>
        <dbReference type="ARBA" id="ARBA00023284"/>
    </source>
</evidence>
<feature type="domain" description="Thioredoxin" evidence="9">
    <location>
        <begin position="11"/>
        <end position="142"/>
    </location>
</feature>
<protein>
    <recommendedName>
        <fullName evidence="3">protein disulfide-isomerase</fullName>
        <ecNumber evidence="3">5.3.4.1</ecNumber>
    </recommendedName>
</protein>
<dbReference type="PROSITE" id="PS51352">
    <property type="entry name" value="THIOREDOXIN_2"/>
    <property type="match status" value="1"/>
</dbReference>
<organism evidence="10 11">
    <name type="scientific">[Torrubiella] hemipterigena</name>
    <dbReference type="NCBI Taxonomy" id="1531966"/>
    <lineage>
        <taxon>Eukaryota</taxon>
        <taxon>Fungi</taxon>
        <taxon>Dikarya</taxon>
        <taxon>Ascomycota</taxon>
        <taxon>Pezizomycotina</taxon>
        <taxon>Sordariomycetes</taxon>
        <taxon>Hypocreomycetidae</taxon>
        <taxon>Hypocreales</taxon>
        <taxon>Clavicipitaceae</taxon>
        <taxon>Clavicipitaceae incertae sedis</taxon>
        <taxon>'Torrubiella' clade</taxon>
    </lineage>
</organism>
<dbReference type="GO" id="GO:0034976">
    <property type="term" value="P:response to endoplasmic reticulum stress"/>
    <property type="evidence" value="ECO:0007669"/>
    <property type="project" value="TreeGrafter"/>
</dbReference>
<sequence>MHQKTFATAAAVLLAAAPSAHAGMYTKKSPVLQVDSKSFDRLINKSNHTSIVEFYAPWCGHCQNLKPAYEKAATQLAGLAKVAAIDCDEEANKAFCGSMGVQGFPTLKIVRPGKKSGRPVVEDYQGARTASAIAEAVASKITNHVTRLTDKDFEKFLEGDKPKAILFTEKGTTSALLRSLAIDYLDVVSVAQARNKEKKVAEKFGIDKFPSFVLLPGEGKEPVVYSGELNKKDMLEFLKQAGEPNPDPAPAKKGGKKEKKDKKETKKEEKKKEAKKEEAKTENAEEENAEEAPKEEAPQDPLARLAMINIASTWDQLAEACFQPKSTTCVLVFVPSTPDSPGAGDAEKAVMSLTQLNTKYRDGHRQTFPFIAVPDMVEKIAPLKKDLGLTANVELIAVNARRKWWRQYSGDFSATDVEAWVDTIRMGEGEKKKLPASVIAAEEKKPAEEKVEPEAEAEAPPKEDNEHDEL</sequence>
<dbReference type="Pfam" id="PF24541">
    <property type="entry name" value="Thioredox_PDIA6_C"/>
    <property type="match status" value="1"/>
</dbReference>
<dbReference type="GO" id="GO:0003756">
    <property type="term" value="F:protein disulfide isomerase activity"/>
    <property type="evidence" value="ECO:0007669"/>
    <property type="project" value="UniProtKB-EC"/>
</dbReference>
<dbReference type="OrthoDB" id="10264505at2759"/>
<dbReference type="Proteomes" id="UP000039046">
    <property type="component" value="Unassembled WGS sequence"/>
</dbReference>
<dbReference type="CDD" id="cd03002">
    <property type="entry name" value="PDI_a_MPD1_like"/>
    <property type="match status" value="1"/>
</dbReference>
<dbReference type="HOGENOM" id="CLU_030577_0_0_1"/>
<evidence type="ECO:0000256" key="5">
    <source>
        <dbReference type="ARBA" id="ARBA00023235"/>
    </source>
</evidence>
<feature type="chain" id="PRO_5001980147" description="protein disulfide-isomerase" evidence="8">
    <location>
        <begin position="23"/>
        <end position="470"/>
    </location>
</feature>
<feature type="region of interest" description="Disordered" evidence="7">
    <location>
        <begin position="240"/>
        <end position="301"/>
    </location>
</feature>
<keyword evidence="6" id="KW-0676">Redox-active center</keyword>
<evidence type="ECO:0000256" key="2">
    <source>
        <dbReference type="ARBA" id="ARBA00004319"/>
    </source>
</evidence>
<dbReference type="PROSITE" id="PS00194">
    <property type="entry name" value="THIOREDOXIN_1"/>
    <property type="match status" value="1"/>
</dbReference>
<dbReference type="InterPro" id="IPR017937">
    <property type="entry name" value="Thioredoxin_CS"/>
</dbReference>
<evidence type="ECO:0000256" key="4">
    <source>
        <dbReference type="ARBA" id="ARBA00023157"/>
    </source>
</evidence>
<dbReference type="Pfam" id="PF00085">
    <property type="entry name" value="Thioredoxin"/>
    <property type="match status" value="1"/>
</dbReference>
<comment type="subcellular location">
    <subcellularLocation>
        <location evidence="2">Endoplasmic reticulum lumen</location>
    </subcellularLocation>
</comment>
<keyword evidence="5" id="KW-0413">Isomerase</keyword>
<gene>
    <name evidence="10" type="ORF">VHEMI09827</name>
</gene>
<dbReference type="InterPro" id="IPR036249">
    <property type="entry name" value="Thioredoxin-like_sf"/>
</dbReference>
<evidence type="ECO:0000256" key="3">
    <source>
        <dbReference type="ARBA" id="ARBA00012723"/>
    </source>
</evidence>
<comment type="catalytic activity">
    <reaction evidence="1">
        <text>Catalyzes the rearrangement of -S-S- bonds in proteins.</text>
        <dbReference type="EC" id="5.3.4.1"/>
    </reaction>
</comment>
<dbReference type="SUPFAM" id="SSF52833">
    <property type="entry name" value="Thioredoxin-like"/>
    <property type="match status" value="2"/>
</dbReference>
<evidence type="ECO:0000259" key="9">
    <source>
        <dbReference type="PROSITE" id="PS51352"/>
    </source>
</evidence>
<dbReference type="Gene3D" id="3.40.30.10">
    <property type="entry name" value="Glutaredoxin"/>
    <property type="match status" value="2"/>
</dbReference>
<dbReference type="STRING" id="1531966.A0A0A1TS85"/>